<evidence type="ECO:0000313" key="2">
    <source>
        <dbReference type="Proteomes" id="UP000220438"/>
    </source>
</evidence>
<comment type="caution">
    <text evidence="1">The sequence shown here is derived from an EMBL/GenBank/DDBJ whole genome shotgun (WGS) entry which is preliminary data.</text>
</comment>
<dbReference type="Proteomes" id="UP000220438">
    <property type="component" value="Unassembled WGS sequence"/>
</dbReference>
<name>A0A2A7BAA0_9FIRM</name>
<keyword evidence="1" id="KW-0489">Methyltransferase</keyword>
<organism evidence="1 2">
    <name type="scientific">Faecalibacterium prausnitzii</name>
    <dbReference type="NCBI Taxonomy" id="853"/>
    <lineage>
        <taxon>Bacteria</taxon>
        <taxon>Bacillati</taxon>
        <taxon>Bacillota</taxon>
        <taxon>Clostridia</taxon>
        <taxon>Eubacteriales</taxon>
        <taxon>Oscillospiraceae</taxon>
        <taxon>Faecalibacterium</taxon>
    </lineage>
</organism>
<dbReference type="GO" id="GO:0032259">
    <property type="term" value="P:methylation"/>
    <property type="evidence" value="ECO:0007669"/>
    <property type="project" value="UniProtKB-KW"/>
</dbReference>
<sequence>MLLTRLNPCVPILATTHCETVCLLSKLHAKQHIEIDLSMDELDLTAAESKATYNEIRDYVWEHYQLKVSNLYIAQVKQKYGIIERENYNKPKSENAKQPKCPKEKEDAIVEALKHFKMI</sequence>
<accession>A0A2A7BAA0</accession>
<dbReference type="AlphaFoldDB" id="A0A2A7BAA0"/>
<dbReference type="EMBL" id="NOUW01000040">
    <property type="protein sequence ID" value="PDX88340.1"/>
    <property type="molecule type" value="Genomic_DNA"/>
</dbReference>
<evidence type="ECO:0000313" key="1">
    <source>
        <dbReference type="EMBL" id="PDX88340.1"/>
    </source>
</evidence>
<keyword evidence="1" id="KW-0808">Transferase</keyword>
<protein>
    <submittedName>
        <fullName evidence="1">RNA methyltransferase</fullName>
    </submittedName>
</protein>
<gene>
    <name evidence="1" type="ORF">CHR61_13350</name>
</gene>
<reference evidence="1 2" key="1">
    <citation type="journal article" date="2017" name="Front. Microbiol.">
        <title>New Insights into the Diversity of the Genus Faecalibacterium.</title>
        <authorList>
            <person name="Benevides L."/>
            <person name="Burman S."/>
            <person name="Martin R."/>
            <person name="Robert V."/>
            <person name="Thomas M."/>
            <person name="Miquel S."/>
            <person name="Chain F."/>
            <person name="Sokol H."/>
            <person name="Bermudez-Humaran L.G."/>
            <person name="Morrison M."/>
            <person name="Langella P."/>
            <person name="Azevedo V.A."/>
            <person name="Chatel J.M."/>
            <person name="Soares S."/>
        </authorList>
    </citation>
    <scope>NUCLEOTIDE SEQUENCE [LARGE SCALE GENOMIC DNA]</scope>
    <source>
        <strain evidence="1 2">AHMP21</strain>
    </source>
</reference>
<dbReference type="GO" id="GO:0008168">
    <property type="term" value="F:methyltransferase activity"/>
    <property type="evidence" value="ECO:0007669"/>
    <property type="project" value="UniProtKB-KW"/>
</dbReference>
<proteinExistence type="predicted"/>